<dbReference type="GeneID" id="303188623"/>
<comment type="pathway">
    <text evidence="1 10">Amino-acid biosynthesis; L-tryptophan biosynthesis; L-tryptophan from chorismate: step 2/5.</text>
</comment>
<feature type="binding site" evidence="10">
    <location>
        <position position="110"/>
    </location>
    <ligand>
        <name>anthranilate</name>
        <dbReference type="ChEBI" id="CHEBI:16567"/>
        <label>1</label>
    </ligand>
</feature>
<feature type="domain" description="Glycosyl transferase family 3" evidence="11">
    <location>
        <begin position="72"/>
        <end position="322"/>
    </location>
</feature>
<feature type="binding site" evidence="10">
    <location>
        <begin position="89"/>
        <end position="92"/>
    </location>
    <ligand>
        <name>5-phospho-alpha-D-ribose 1-diphosphate</name>
        <dbReference type="ChEBI" id="CHEBI:58017"/>
    </ligand>
</feature>
<evidence type="ECO:0000256" key="9">
    <source>
        <dbReference type="ARBA" id="ARBA00061188"/>
    </source>
</evidence>
<dbReference type="EMBL" id="QPGL01000001">
    <property type="protein sequence ID" value="RCS73346.1"/>
    <property type="molecule type" value="Genomic_DNA"/>
</dbReference>
<keyword evidence="6 10" id="KW-0822">Tryptophan biosynthesis</keyword>
<keyword evidence="2 10" id="KW-0028">Amino-acid biosynthesis</keyword>
<feature type="binding site" evidence="10">
    <location>
        <position position="79"/>
    </location>
    <ligand>
        <name>5-phospho-alpha-D-ribose 1-diphosphate</name>
        <dbReference type="ChEBI" id="CHEBI:58017"/>
    </ligand>
</feature>
<feature type="binding site" evidence="10">
    <location>
        <begin position="82"/>
        <end position="83"/>
    </location>
    <ligand>
        <name>5-phospho-alpha-D-ribose 1-diphosphate</name>
        <dbReference type="ChEBI" id="CHEBI:58017"/>
    </ligand>
</feature>
<organism evidence="13 14">
    <name type="scientific">Vibrio casei</name>
    <dbReference type="NCBI Taxonomy" id="673372"/>
    <lineage>
        <taxon>Bacteria</taxon>
        <taxon>Pseudomonadati</taxon>
        <taxon>Pseudomonadota</taxon>
        <taxon>Gammaproteobacteria</taxon>
        <taxon>Vibrionales</taxon>
        <taxon>Vibrionaceae</taxon>
        <taxon>Vibrio</taxon>
    </lineage>
</organism>
<comment type="function">
    <text evidence="10">Catalyzes the transfer of the phosphoribosyl group of 5-phosphorylribose-1-pyrophosphate (PRPP) to anthranilate to yield N-(5'-phosphoribosyl)-anthranilate (PRA).</text>
</comment>
<feature type="binding site" evidence="10">
    <location>
        <position position="224"/>
    </location>
    <ligand>
        <name>Mg(2+)</name>
        <dbReference type="ChEBI" id="CHEBI:18420"/>
        <label>1</label>
    </ligand>
</feature>
<dbReference type="FunFam" id="1.20.970.10:FF:000003">
    <property type="entry name" value="Anthranilate phosphoribosyltransferase"/>
    <property type="match status" value="1"/>
</dbReference>
<evidence type="ECO:0000256" key="4">
    <source>
        <dbReference type="ARBA" id="ARBA00022679"/>
    </source>
</evidence>
<dbReference type="RefSeq" id="WP_086958224.1">
    <property type="nucleotide sequence ID" value="NZ_AP018680.1"/>
</dbReference>
<feature type="domain" description="Glycosyl transferase family 3 N-terminal" evidence="12">
    <location>
        <begin position="3"/>
        <end position="64"/>
    </location>
</feature>
<dbReference type="PANTHER" id="PTHR43285:SF2">
    <property type="entry name" value="ANTHRANILATE PHOSPHORIBOSYLTRANSFERASE"/>
    <property type="match status" value="1"/>
</dbReference>
<feature type="binding site" evidence="10">
    <location>
        <begin position="107"/>
        <end position="115"/>
    </location>
    <ligand>
        <name>5-phospho-alpha-D-ribose 1-diphosphate</name>
        <dbReference type="ChEBI" id="CHEBI:58017"/>
    </ligand>
</feature>
<evidence type="ECO:0000313" key="13">
    <source>
        <dbReference type="EMBL" id="RCS73346.1"/>
    </source>
</evidence>
<feature type="binding site" evidence="10">
    <location>
        <position position="119"/>
    </location>
    <ligand>
        <name>5-phospho-alpha-D-ribose 1-diphosphate</name>
        <dbReference type="ChEBI" id="CHEBI:58017"/>
    </ligand>
</feature>
<evidence type="ECO:0000256" key="2">
    <source>
        <dbReference type="ARBA" id="ARBA00022605"/>
    </source>
</evidence>
<evidence type="ECO:0000256" key="6">
    <source>
        <dbReference type="ARBA" id="ARBA00022822"/>
    </source>
</evidence>
<dbReference type="FunFam" id="3.40.1030.10:FF:000002">
    <property type="entry name" value="Anthranilate phosphoribosyltransferase"/>
    <property type="match status" value="1"/>
</dbReference>
<keyword evidence="4 10" id="KW-0808">Transferase</keyword>
<feature type="binding site" evidence="10">
    <location>
        <position position="165"/>
    </location>
    <ligand>
        <name>anthranilate</name>
        <dbReference type="ChEBI" id="CHEBI:16567"/>
        <label>2</label>
    </ligand>
</feature>
<feature type="binding site" evidence="10">
    <location>
        <position position="223"/>
    </location>
    <ligand>
        <name>Mg(2+)</name>
        <dbReference type="ChEBI" id="CHEBI:18420"/>
        <label>2</label>
    </ligand>
</feature>
<evidence type="ECO:0000313" key="14">
    <source>
        <dbReference type="Proteomes" id="UP000252479"/>
    </source>
</evidence>
<dbReference type="Proteomes" id="UP000252479">
    <property type="component" value="Unassembled WGS sequence"/>
</dbReference>
<evidence type="ECO:0000256" key="1">
    <source>
        <dbReference type="ARBA" id="ARBA00004907"/>
    </source>
</evidence>
<name>A0A368LNH4_9VIBR</name>
<accession>A0A368LNH4</accession>
<comment type="similarity">
    <text evidence="10">Belongs to the anthranilate phosphoribosyltransferase family.</text>
</comment>
<dbReference type="InterPro" id="IPR005940">
    <property type="entry name" value="Anthranilate_Pribosyl_Tfrase"/>
</dbReference>
<protein>
    <recommendedName>
        <fullName evidence="10">Anthranilate phosphoribosyltransferase</fullName>
        <ecNumber evidence="10">2.4.2.18</ecNumber>
    </recommendedName>
</protein>
<dbReference type="Pfam" id="PF00591">
    <property type="entry name" value="Glycos_transf_3"/>
    <property type="match status" value="1"/>
</dbReference>
<dbReference type="Gene3D" id="3.40.1030.10">
    <property type="entry name" value="Nucleoside phosphorylase/phosphoribosyltransferase catalytic domain"/>
    <property type="match status" value="1"/>
</dbReference>
<evidence type="ECO:0000256" key="8">
    <source>
        <dbReference type="ARBA" id="ARBA00052328"/>
    </source>
</evidence>
<evidence type="ECO:0000259" key="11">
    <source>
        <dbReference type="Pfam" id="PF00591"/>
    </source>
</evidence>
<gene>
    <name evidence="10 13" type="primary">trpD</name>
    <name evidence="13" type="ORF">CIK83_06800</name>
</gene>
<keyword evidence="14" id="KW-1185">Reference proteome</keyword>
<dbReference type="SUPFAM" id="SSF52418">
    <property type="entry name" value="Nucleoside phosphorylase/phosphoribosyltransferase catalytic domain"/>
    <property type="match status" value="1"/>
</dbReference>
<dbReference type="GO" id="GO:0005829">
    <property type="term" value="C:cytosol"/>
    <property type="evidence" value="ECO:0007669"/>
    <property type="project" value="TreeGrafter"/>
</dbReference>
<feature type="binding site" evidence="10">
    <location>
        <position position="87"/>
    </location>
    <ligand>
        <name>5-phospho-alpha-D-ribose 1-diphosphate</name>
        <dbReference type="ChEBI" id="CHEBI:58017"/>
    </ligand>
</feature>
<comment type="catalytic activity">
    <reaction evidence="8 10">
        <text>N-(5-phospho-beta-D-ribosyl)anthranilate + diphosphate = 5-phospho-alpha-D-ribose 1-diphosphate + anthranilate</text>
        <dbReference type="Rhea" id="RHEA:11768"/>
        <dbReference type="ChEBI" id="CHEBI:16567"/>
        <dbReference type="ChEBI" id="CHEBI:18277"/>
        <dbReference type="ChEBI" id="CHEBI:33019"/>
        <dbReference type="ChEBI" id="CHEBI:58017"/>
        <dbReference type="EC" id="2.4.2.18"/>
    </reaction>
</comment>
<comment type="caution">
    <text evidence="13">The sequence shown here is derived from an EMBL/GenBank/DDBJ whole genome shotgun (WGS) entry which is preliminary data.</text>
</comment>
<evidence type="ECO:0000256" key="10">
    <source>
        <dbReference type="HAMAP-Rule" id="MF_00211"/>
    </source>
</evidence>
<comment type="subunit">
    <text evidence="10">Homodimer.</text>
</comment>
<keyword evidence="7 10" id="KW-0057">Aromatic amino acid biosynthesis</keyword>
<dbReference type="InterPro" id="IPR035902">
    <property type="entry name" value="Nuc_phospho_transferase"/>
</dbReference>
<dbReference type="UniPathway" id="UPA00035">
    <property type="reaction ID" value="UER00041"/>
</dbReference>
<sequence length="332" mass="35196">MQHIMDKLYEQQDLTKPESHQLFDSIIKGDMNPILLGAALTALKIKGETPDEIAGAAEALLANASPFPSIDYDFADIVGTGGDGSNTINISTTAAFVAAACGVKIAKHGNRGVSSKSGSSDLLDSFGINLSMSPEDTKKAVDDIGVAFLFAPQYHGGVRHAMPVRQAMKTRTIFNLLGPLINPARPTIELMGVYDESLVHPIAQTMAKMGLKRAAVVHGSGLDEVAIHGSTLVNEIINGEIKEYILTPEDFGVKTHPLDAIKGGDPEENRAIITKILNGEGTEAQVSAVAVNVALLLRLFGQDDLKANTQQAIEAMNSGKAYQLVTQLAARG</sequence>
<dbReference type="HAMAP" id="MF_00211">
    <property type="entry name" value="TrpD"/>
    <property type="match status" value="1"/>
</dbReference>
<reference evidence="13 14" key="1">
    <citation type="journal article" date="2017" name="Elife">
        <title>Extensive horizontal gene transfer in cheese-associated bacteria.</title>
        <authorList>
            <person name="Bonham K.S."/>
            <person name="Wolfe B.E."/>
            <person name="Dutton R.J."/>
        </authorList>
    </citation>
    <scope>NUCLEOTIDE SEQUENCE [LARGE SCALE GENOMIC DNA]</scope>
    <source>
        <strain evidence="13 14">JB196</strain>
    </source>
</reference>
<evidence type="ECO:0000259" key="12">
    <source>
        <dbReference type="Pfam" id="PF02885"/>
    </source>
</evidence>
<dbReference type="PANTHER" id="PTHR43285">
    <property type="entry name" value="ANTHRANILATE PHOSPHORIBOSYLTRANSFERASE"/>
    <property type="match status" value="1"/>
</dbReference>
<dbReference type="Gene3D" id="1.20.970.10">
    <property type="entry name" value="Transferase, Pyrimidine Nucleoside Phosphorylase, Chain C"/>
    <property type="match status" value="1"/>
</dbReference>
<keyword evidence="5 10" id="KW-0479">Metal-binding</keyword>
<dbReference type="GO" id="GO:0000162">
    <property type="term" value="P:L-tryptophan biosynthetic process"/>
    <property type="evidence" value="ECO:0007669"/>
    <property type="project" value="UniProtKB-UniRule"/>
</dbReference>
<dbReference type="OrthoDB" id="9806430at2"/>
<comment type="similarity">
    <text evidence="9">In the C-terminal section; belongs to the anthranilate phosphoribosyltransferase family.</text>
</comment>
<dbReference type="InterPro" id="IPR036320">
    <property type="entry name" value="Glycosyl_Trfase_fam3_N_dom_sf"/>
</dbReference>
<dbReference type="Pfam" id="PF02885">
    <property type="entry name" value="Glycos_trans_3N"/>
    <property type="match status" value="1"/>
</dbReference>
<dbReference type="GO" id="GO:0000287">
    <property type="term" value="F:magnesium ion binding"/>
    <property type="evidence" value="ECO:0007669"/>
    <property type="project" value="UniProtKB-UniRule"/>
</dbReference>
<dbReference type="SUPFAM" id="SSF47648">
    <property type="entry name" value="Nucleoside phosphorylase/phosphoribosyltransferase N-terminal domain"/>
    <property type="match status" value="1"/>
</dbReference>
<dbReference type="InterPro" id="IPR000312">
    <property type="entry name" value="Glycosyl_Trfase_fam3"/>
</dbReference>
<keyword evidence="3 10" id="KW-0328">Glycosyltransferase</keyword>
<dbReference type="InterPro" id="IPR017459">
    <property type="entry name" value="Glycosyl_Trfase_fam3_N_dom"/>
</dbReference>
<keyword evidence="10" id="KW-0460">Magnesium</keyword>
<evidence type="ECO:0000256" key="5">
    <source>
        <dbReference type="ARBA" id="ARBA00022723"/>
    </source>
</evidence>
<evidence type="ECO:0000256" key="7">
    <source>
        <dbReference type="ARBA" id="ARBA00023141"/>
    </source>
</evidence>
<feature type="binding site" evidence="10">
    <location>
        <position position="91"/>
    </location>
    <ligand>
        <name>Mg(2+)</name>
        <dbReference type="ChEBI" id="CHEBI:18420"/>
        <label>1</label>
    </ligand>
</feature>
<evidence type="ECO:0000256" key="3">
    <source>
        <dbReference type="ARBA" id="ARBA00022676"/>
    </source>
</evidence>
<dbReference type="NCBIfam" id="TIGR01245">
    <property type="entry name" value="trpD"/>
    <property type="match status" value="1"/>
</dbReference>
<feature type="binding site" evidence="10">
    <location>
        <position position="224"/>
    </location>
    <ligand>
        <name>Mg(2+)</name>
        <dbReference type="ChEBI" id="CHEBI:18420"/>
        <label>2</label>
    </ligand>
</feature>
<feature type="binding site" evidence="10">
    <location>
        <position position="79"/>
    </location>
    <ligand>
        <name>anthranilate</name>
        <dbReference type="ChEBI" id="CHEBI:16567"/>
        <label>1</label>
    </ligand>
</feature>
<dbReference type="AlphaFoldDB" id="A0A368LNH4"/>
<dbReference type="EC" id="2.4.2.18" evidence="10"/>
<comment type="caution">
    <text evidence="10">Lacks conserved residue(s) required for the propagation of feature annotation.</text>
</comment>
<dbReference type="GO" id="GO:0004048">
    <property type="term" value="F:anthranilate phosphoribosyltransferase activity"/>
    <property type="evidence" value="ECO:0007669"/>
    <property type="project" value="UniProtKB-UniRule"/>
</dbReference>
<proteinExistence type="inferred from homology"/>
<comment type="cofactor">
    <cofactor evidence="10">
        <name>Mg(2+)</name>
        <dbReference type="ChEBI" id="CHEBI:18420"/>
    </cofactor>
    <text evidence="10">Binds 2 magnesium ions per monomer.</text>
</comment>